<dbReference type="InterPro" id="IPR016181">
    <property type="entry name" value="Acyl_CoA_acyltransferase"/>
</dbReference>
<dbReference type="GO" id="GO:0016747">
    <property type="term" value="F:acyltransferase activity, transferring groups other than amino-acyl groups"/>
    <property type="evidence" value="ECO:0007669"/>
    <property type="project" value="InterPro"/>
</dbReference>
<dbReference type="RefSeq" id="WP_184783373.1">
    <property type="nucleotide sequence ID" value="NZ_JACHMG010000001.1"/>
</dbReference>
<keyword evidence="2" id="KW-0689">Ribosomal protein</keyword>
<keyword evidence="2" id="KW-0687">Ribonucleoprotein</keyword>
<evidence type="ECO:0000313" key="3">
    <source>
        <dbReference type="Proteomes" id="UP000581769"/>
    </source>
</evidence>
<dbReference type="AlphaFoldDB" id="A0A840J5Q6"/>
<evidence type="ECO:0000259" key="1">
    <source>
        <dbReference type="PROSITE" id="PS51186"/>
    </source>
</evidence>
<comment type="caution">
    <text evidence="2">The sequence shown here is derived from an EMBL/GenBank/DDBJ whole genome shotgun (WGS) entry which is preliminary data.</text>
</comment>
<reference evidence="2 3" key="1">
    <citation type="submission" date="2020-08" db="EMBL/GenBank/DDBJ databases">
        <title>Sequencing the genomes of 1000 actinobacteria strains.</title>
        <authorList>
            <person name="Klenk H.-P."/>
        </authorList>
    </citation>
    <scope>NUCLEOTIDE SEQUENCE [LARGE SCALE GENOMIC DNA]</scope>
    <source>
        <strain evidence="2 3">DSM 45859</strain>
    </source>
</reference>
<name>A0A840J5Q6_9PSEU</name>
<dbReference type="PROSITE" id="PS51186">
    <property type="entry name" value="GNAT"/>
    <property type="match status" value="1"/>
</dbReference>
<evidence type="ECO:0000313" key="2">
    <source>
        <dbReference type="EMBL" id="MBB4688734.1"/>
    </source>
</evidence>
<dbReference type="Gene3D" id="3.40.630.30">
    <property type="match status" value="1"/>
</dbReference>
<dbReference type="EMBL" id="JACHMG010000001">
    <property type="protein sequence ID" value="MBB4688734.1"/>
    <property type="molecule type" value="Genomic_DNA"/>
</dbReference>
<dbReference type="InterPro" id="IPR052523">
    <property type="entry name" value="Trichothecene_AcTrans"/>
</dbReference>
<dbReference type="InterPro" id="IPR000182">
    <property type="entry name" value="GNAT_dom"/>
</dbReference>
<gene>
    <name evidence="2" type="ORF">BJY18_006219</name>
</gene>
<organism evidence="2 3">
    <name type="scientific">Amycolatopsis jiangsuensis</name>
    <dbReference type="NCBI Taxonomy" id="1181879"/>
    <lineage>
        <taxon>Bacteria</taxon>
        <taxon>Bacillati</taxon>
        <taxon>Actinomycetota</taxon>
        <taxon>Actinomycetes</taxon>
        <taxon>Pseudonocardiales</taxon>
        <taxon>Pseudonocardiaceae</taxon>
        <taxon>Amycolatopsis</taxon>
    </lineage>
</organism>
<protein>
    <submittedName>
        <fullName evidence="2">Ribosomal protein S18 acetylase RimI-like enzyme</fullName>
    </submittedName>
</protein>
<proteinExistence type="predicted"/>
<dbReference type="Pfam" id="PF00583">
    <property type="entry name" value="Acetyltransf_1"/>
    <property type="match status" value="1"/>
</dbReference>
<sequence length="187" mass="20289">MSAPIRRARVEDQDAVVAVLSEAFSGDPLARWLFPDLRQRVRLQTRFYLQQLTHSAAETYLIGDAASAAVWHLLPASGATVEPPSGEIGSRLRELGRMLAPRHPAGRPHLYLFCMGVATGHQGGGLGSAMVRDRLARADADGLGAYLEASSARSRALYQRHGFADLGAPVRLAGGPVLWPMWREPAR</sequence>
<accession>A0A840J5Q6</accession>
<dbReference type="PANTHER" id="PTHR42791:SF1">
    <property type="entry name" value="N-ACETYLTRANSFERASE DOMAIN-CONTAINING PROTEIN"/>
    <property type="match status" value="1"/>
</dbReference>
<dbReference type="Proteomes" id="UP000581769">
    <property type="component" value="Unassembled WGS sequence"/>
</dbReference>
<feature type="domain" description="N-acetyltransferase" evidence="1">
    <location>
        <begin position="3"/>
        <end position="184"/>
    </location>
</feature>
<keyword evidence="3" id="KW-1185">Reference proteome</keyword>
<dbReference type="SUPFAM" id="SSF55729">
    <property type="entry name" value="Acyl-CoA N-acyltransferases (Nat)"/>
    <property type="match status" value="1"/>
</dbReference>
<dbReference type="PANTHER" id="PTHR42791">
    <property type="entry name" value="GNAT FAMILY ACETYLTRANSFERASE"/>
    <property type="match status" value="1"/>
</dbReference>
<dbReference type="GO" id="GO:0005840">
    <property type="term" value="C:ribosome"/>
    <property type="evidence" value="ECO:0007669"/>
    <property type="project" value="UniProtKB-KW"/>
</dbReference>